<dbReference type="EMBL" id="KB908493">
    <property type="protein sequence ID" value="EOA90315.1"/>
    <property type="molecule type" value="Genomic_DNA"/>
</dbReference>
<evidence type="ECO:0000313" key="2">
    <source>
        <dbReference type="EMBL" id="EOA90315.1"/>
    </source>
</evidence>
<evidence type="ECO:0000256" key="1">
    <source>
        <dbReference type="SAM" id="MobiDB-lite"/>
    </source>
</evidence>
<dbReference type="HOGENOM" id="CLU_148138_0_0_1"/>
<dbReference type="GeneID" id="19402926"/>
<name>R0IZY5_EXST2</name>
<dbReference type="eggNOG" id="ENOG502T24D">
    <property type="taxonomic scope" value="Eukaryota"/>
</dbReference>
<dbReference type="RefSeq" id="XP_008021839.1">
    <property type="nucleotide sequence ID" value="XM_008023648.1"/>
</dbReference>
<feature type="compositionally biased region" description="Polar residues" evidence="1">
    <location>
        <begin position="96"/>
        <end position="108"/>
    </location>
</feature>
<evidence type="ECO:0008006" key="4">
    <source>
        <dbReference type="Google" id="ProtNLM"/>
    </source>
</evidence>
<keyword evidence="3" id="KW-1185">Reference proteome</keyword>
<feature type="compositionally biased region" description="Polar residues" evidence="1">
    <location>
        <begin position="57"/>
        <end position="66"/>
    </location>
</feature>
<dbReference type="OrthoDB" id="4157208at2759"/>
<feature type="region of interest" description="Disordered" evidence="1">
    <location>
        <begin position="1"/>
        <end position="108"/>
    </location>
</feature>
<feature type="compositionally biased region" description="Low complexity" evidence="1">
    <location>
        <begin position="76"/>
        <end position="91"/>
    </location>
</feature>
<evidence type="ECO:0000313" key="3">
    <source>
        <dbReference type="Proteomes" id="UP000016935"/>
    </source>
</evidence>
<sequence length="141" mass="15230">MSNYAQQPYGAPSRPAFSALQSSRTAAPGYDSSAVSSIASRSSTASAPPVSPSSSPQNQPYFGSLNQQSHQHQHQHQQQPQQPPRMQAQRHPSFEYQPNRSGAGQTAAETTNYLNQAALLAEAAKRAQMACVMRDLDGMEL</sequence>
<organism evidence="2 3">
    <name type="scientific">Exserohilum turcicum (strain 28A)</name>
    <name type="common">Northern leaf blight fungus</name>
    <name type="synonym">Setosphaeria turcica</name>
    <dbReference type="NCBI Taxonomy" id="671987"/>
    <lineage>
        <taxon>Eukaryota</taxon>
        <taxon>Fungi</taxon>
        <taxon>Dikarya</taxon>
        <taxon>Ascomycota</taxon>
        <taxon>Pezizomycotina</taxon>
        <taxon>Dothideomycetes</taxon>
        <taxon>Pleosporomycetidae</taxon>
        <taxon>Pleosporales</taxon>
        <taxon>Pleosporineae</taxon>
        <taxon>Pleosporaceae</taxon>
        <taxon>Exserohilum</taxon>
    </lineage>
</organism>
<proteinExistence type="predicted"/>
<protein>
    <recommendedName>
        <fullName evidence="4">Thiol methyltransferase</fullName>
    </recommendedName>
</protein>
<reference evidence="2 3" key="1">
    <citation type="journal article" date="2012" name="PLoS Pathog.">
        <title>Diverse lifestyles and strategies of plant pathogenesis encoded in the genomes of eighteen Dothideomycetes fungi.</title>
        <authorList>
            <person name="Ohm R.A."/>
            <person name="Feau N."/>
            <person name="Henrissat B."/>
            <person name="Schoch C.L."/>
            <person name="Horwitz B.A."/>
            <person name="Barry K.W."/>
            <person name="Condon B.J."/>
            <person name="Copeland A.C."/>
            <person name="Dhillon B."/>
            <person name="Glaser F."/>
            <person name="Hesse C.N."/>
            <person name="Kosti I."/>
            <person name="LaButti K."/>
            <person name="Lindquist E.A."/>
            <person name="Lucas S."/>
            <person name="Salamov A.A."/>
            <person name="Bradshaw R.E."/>
            <person name="Ciuffetti L."/>
            <person name="Hamelin R.C."/>
            <person name="Kema G.H.J."/>
            <person name="Lawrence C."/>
            <person name="Scott J.A."/>
            <person name="Spatafora J.W."/>
            <person name="Turgeon B.G."/>
            <person name="de Wit P.J.G.M."/>
            <person name="Zhong S."/>
            <person name="Goodwin S.B."/>
            <person name="Grigoriev I.V."/>
        </authorList>
    </citation>
    <scope>NUCLEOTIDE SEQUENCE [LARGE SCALE GENOMIC DNA]</scope>
    <source>
        <strain evidence="3">28A</strain>
    </source>
</reference>
<dbReference type="AlphaFoldDB" id="R0IZY5"/>
<reference evidence="2 3" key="2">
    <citation type="journal article" date="2013" name="PLoS Genet.">
        <title>Comparative genome structure, secondary metabolite, and effector coding capacity across Cochliobolus pathogens.</title>
        <authorList>
            <person name="Condon B.J."/>
            <person name="Leng Y."/>
            <person name="Wu D."/>
            <person name="Bushley K.E."/>
            <person name="Ohm R.A."/>
            <person name="Otillar R."/>
            <person name="Martin J."/>
            <person name="Schackwitz W."/>
            <person name="Grimwood J."/>
            <person name="MohdZainudin N."/>
            <person name="Xue C."/>
            <person name="Wang R."/>
            <person name="Manning V.A."/>
            <person name="Dhillon B."/>
            <person name="Tu Z.J."/>
            <person name="Steffenson B.J."/>
            <person name="Salamov A."/>
            <person name="Sun H."/>
            <person name="Lowry S."/>
            <person name="LaButti K."/>
            <person name="Han J."/>
            <person name="Copeland A."/>
            <person name="Lindquist E."/>
            <person name="Barry K."/>
            <person name="Schmutz J."/>
            <person name="Baker S.E."/>
            <person name="Ciuffetti L.M."/>
            <person name="Grigoriev I.V."/>
            <person name="Zhong S."/>
            <person name="Turgeon B.G."/>
        </authorList>
    </citation>
    <scope>NUCLEOTIDE SEQUENCE [LARGE SCALE GENOMIC DNA]</scope>
    <source>
        <strain evidence="3">28A</strain>
    </source>
</reference>
<accession>R0IZY5</accession>
<dbReference type="Proteomes" id="UP000016935">
    <property type="component" value="Unassembled WGS sequence"/>
</dbReference>
<gene>
    <name evidence="2" type="ORF">SETTUDRAFT_25588</name>
</gene>
<feature type="compositionally biased region" description="Low complexity" evidence="1">
    <location>
        <begin position="32"/>
        <end position="56"/>
    </location>
</feature>